<sequence>MRCGSRGSGFGCPIGGPKSCPGSCPGGSSGSEVRGWPGGPEVSVGALRSHGTVSRPRFGFRRSRVPKSQVWSWISWPAFGVRGFGSVRVQAASAGVLGPFEGGSLVRLGAGPSVGDSAETRRGTLGWGTNIWSIRGDRGGVSGIWLRPGVG</sequence>
<dbReference type="AlphaFoldDB" id="A0A4D6LVJ9"/>
<accession>A0A4D6LVJ9</accession>
<name>A0A4D6LVJ9_VIGUN</name>
<keyword evidence="2" id="KW-1185">Reference proteome</keyword>
<reference evidence="1 2" key="1">
    <citation type="submission" date="2019-04" db="EMBL/GenBank/DDBJ databases">
        <title>An improved genome assembly and genetic linkage map for asparagus bean, Vigna unguiculata ssp. sesquipedialis.</title>
        <authorList>
            <person name="Xia Q."/>
            <person name="Zhang R."/>
            <person name="Dong Y."/>
        </authorList>
    </citation>
    <scope>NUCLEOTIDE SEQUENCE [LARGE SCALE GENOMIC DNA]</scope>
    <source>
        <tissue evidence="1">Leaf</tissue>
    </source>
</reference>
<dbReference type="EMBL" id="CP039348">
    <property type="protein sequence ID" value="QCD91934.1"/>
    <property type="molecule type" value="Genomic_DNA"/>
</dbReference>
<protein>
    <submittedName>
        <fullName evidence="1">Uncharacterized protein</fullName>
    </submittedName>
</protein>
<evidence type="ECO:0000313" key="1">
    <source>
        <dbReference type="EMBL" id="QCD91934.1"/>
    </source>
</evidence>
<evidence type="ECO:0000313" key="2">
    <source>
        <dbReference type="Proteomes" id="UP000501690"/>
    </source>
</evidence>
<proteinExistence type="predicted"/>
<organism evidence="1 2">
    <name type="scientific">Vigna unguiculata</name>
    <name type="common">Cowpea</name>
    <dbReference type="NCBI Taxonomy" id="3917"/>
    <lineage>
        <taxon>Eukaryota</taxon>
        <taxon>Viridiplantae</taxon>
        <taxon>Streptophyta</taxon>
        <taxon>Embryophyta</taxon>
        <taxon>Tracheophyta</taxon>
        <taxon>Spermatophyta</taxon>
        <taxon>Magnoliopsida</taxon>
        <taxon>eudicotyledons</taxon>
        <taxon>Gunneridae</taxon>
        <taxon>Pentapetalae</taxon>
        <taxon>rosids</taxon>
        <taxon>fabids</taxon>
        <taxon>Fabales</taxon>
        <taxon>Fabaceae</taxon>
        <taxon>Papilionoideae</taxon>
        <taxon>50 kb inversion clade</taxon>
        <taxon>NPAAA clade</taxon>
        <taxon>indigoferoid/millettioid clade</taxon>
        <taxon>Phaseoleae</taxon>
        <taxon>Vigna</taxon>
    </lineage>
</organism>
<dbReference type="Proteomes" id="UP000501690">
    <property type="component" value="Linkage Group LG4"/>
</dbReference>
<gene>
    <name evidence="1" type="ORF">DEO72_LG4g2903</name>
</gene>